<feature type="signal peptide" evidence="1">
    <location>
        <begin position="1"/>
        <end position="22"/>
    </location>
</feature>
<name>A0A7W7YQ32_9BACT</name>
<evidence type="ECO:0000313" key="2">
    <source>
        <dbReference type="EMBL" id="MBB5040154.1"/>
    </source>
</evidence>
<comment type="caution">
    <text evidence="2">The sequence shown here is derived from an EMBL/GenBank/DDBJ whole genome shotgun (WGS) entry which is preliminary data.</text>
</comment>
<dbReference type="EMBL" id="JACHIF010000011">
    <property type="protein sequence ID" value="MBB5040154.1"/>
    <property type="molecule type" value="Genomic_DNA"/>
</dbReference>
<sequence length="528" mass="55783">MKISSLILGALALICLGRPALAVPPVNDNFAAATVPILGVTSISTTVEATVEAGEPGHRRFGVLPMRTVWYRYTPDFNGYMQADTTGSAGDTSLAVYRGTALTKLTLVAKNDDNEGTTRAKLRLAVTKGTPYYFVVDTFAERDIQFLLTPLIQFQSVSFESALAVSVDFQDPTMEDYGKVIFTLTDKGAVSGKLMMGMKTYPFVSAVSPSLAVSVSVPRLGQLPVNVVMQLEVTGNGSLKPRAGLLASVGDKSVVTFASLAPVFTKVSPCPRTGMYNYVIDDDVGFGYSICKLTISPTGLCTGKGWLGEGTPFVFSTRLLNDSNGPDQTLTNNGSFCHHSYMGGTKSQLTATASLLSNFSIFSGRVETVLAGKADFFRQPAAKLGAKYLSLGCESHAMRIGGRDYFVPPAGNRVDAAFNGNAGAVNGNTQADGVNIPTNLTLTTDNLLEPLGLNLTRYFVKVDVKTGMVTGIADGLDVAIPNGATNKNIYPVRGILIPSRSSGGFAPGFYGHVIGPKDAGPFTLLPAP</sequence>
<feature type="chain" id="PRO_5030629892" evidence="1">
    <location>
        <begin position="23"/>
        <end position="528"/>
    </location>
</feature>
<evidence type="ECO:0000256" key="1">
    <source>
        <dbReference type="SAM" id="SignalP"/>
    </source>
</evidence>
<dbReference type="Proteomes" id="UP000534294">
    <property type="component" value="Unassembled WGS sequence"/>
</dbReference>
<dbReference type="RefSeq" id="WP_184212652.1">
    <property type="nucleotide sequence ID" value="NZ_JACHIF010000011.1"/>
</dbReference>
<accession>A0A7W7YQ32</accession>
<evidence type="ECO:0000313" key="3">
    <source>
        <dbReference type="Proteomes" id="UP000534294"/>
    </source>
</evidence>
<proteinExistence type="predicted"/>
<protein>
    <submittedName>
        <fullName evidence="2">Uncharacterized protein</fullName>
    </submittedName>
</protein>
<keyword evidence="1" id="KW-0732">Signal</keyword>
<gene>
    <name evidence="2" type="ORF">HNQ64_004433</name>
</gene>
<organism evidence="2 3">
    <name type="scientific">Prosthecobacter dejongeii</name>
    <dbReference type="NCBI Taxonomy" id="48465"/>
    <lineage>
        <taxon>Bacteria</taxon>
        <taxon>Pseudomonadati</taxon>
        <taxon>Verrucomicrobiota</taxon>
        <taxon>Verrucomicrobiia</taxon>
        <taxon>Verrucomicrobiales</taxon>
        <taxon>Verrucomicrobiaceae</taxon>
        <taxon>Prosthecobacter</taxon>
    </lineage>
</organism>
<dbReference type="AlphaFoldDB" id="A0A7W7YQ32"/>
<keyword evidence="3" id="KW-1185">Reference proteome</keyword>
<reference evidence="2 3" key="1">
    <citation type="submission" date="2020-08" db="EMBL/GenBank/DDBJ databases">
        <title>Genomic Encyclopedia of Type Strains, Phase IV (KMG-IV): sequencing the most valuable type-strain genomes for metagenomic binning, comparative biology and taxonomic classification.</title>
        <authorList>
            <person name="Goeker M."/>
        </authorList>
    </citation>
    <scope>NUCLEOTIDE SEQUENCE [LARGE SCALE GENOMIC DNA]</scope>
    <source>
        <strain evidence="2 3">DSM 12251</strain>
    </source>
</reference>